<feature type="region of interest" description="Disordered" evidence="1">
    <location>
        <begin position="242"/>
        <end position="275"/>
    </location>
</feature>
<dbReference type="PANTHER" id="PTHR34659">
    <property type="entry name" value="BNAA05G11610D PROTEIN"/>
    <property type="match status" value="1"/>
</dbReference>
<reference evidence="2 3" key="1">
    <citation type="journal article" date="2019" name="G3 (Bethesda)">
        <title>Sequencing of a Wild Apple (Malus baccata) Genome Unravels the Differences Between Cultivated and Wild Apple Species Regarding Disease Resistance and Cold Tolerance.</title>
        <authorList>
            <person name="Chen X."/>
        </authorList>
    </citation>
    <scope>NUCLEOTIDE SEQUENCE [LARGE SCALE GENOMIC DNA]</scope>
    <source>
        <strain evidence="3">cv. Shandingzi</strain>
        <tissue evidence="2">Leaves</tissue>
    </source>
</reference>
<dbReference type="InterPro" id="IPR053273">
    <property type="entry name" value="CST_Regulator"/>
</dbReference>
<evidence type="ECO:0000313" key="3">
    <source>
        <dbReference type="Proteomes" id="UP000315295"/>
    </source>
</evidence>
<evidence type="ECO:0000313" key="2">
    <source>
        <dbReference type="EMBL" id="TQD70527.1"/>
    </source>
</evidence>
<organism evidence="2 3">
    <name type="scientific">Malus baccata</name>
    <name type="common">Siberian crab apple</name>
    <name type="synonym">Pyrus baccata</name>
    <dbReference type="NCBI Taxonomy" id="106549"/>
    <lineage>
        <taxon>Eukaryota</taxon>
        <taxon>Viridiplantae</taxon>
        <taxon>Streptophyta</taxon>
        <taxon>Embryophyta</taxon>
        <taxon>Tracheophyta</taxon>
        <taxon>Spermatophyta</taxon>
        <taxon>Magnoliopsida</taxon>
        <taxon>eudicotyledons</taxon>
        <taxon>Gunneridae</taxon>
        <taxon>Pentapetalae</taxon>
        <taxon>rosids</taxon>
        <taxon>fabids</taxon>
        <taxon>Rosales</taxon>
        <taxon>Rosaceae</taxon>
        <taxon>Amygdaloideae</taxon>
        <taxon>Maleae</taxon>
        <taxon>Malus</taxon>
    </lineage>
</organism>
<accession>A0A540K8G4</accession>
<sequence length="384" mass="41349">MDTSCKGISWFGNLYQKFEDLCREAEEIMQQEVIEPAINQLETFNENFENLLSLSEPKGDALGQSSVDIEEGAAPDSSLPQNASDAACVKSPAGTDEDCDKRSLDDAYRVHLSSVEFVKNVSCGLSLEETDALEISSQEIELDGGGNILIPASDDAGGCNSLVETEDRSGNHADLPSKISDDIQFCNAVNSVEPGKRSPAGIRSCPATDALEISSSCLTMDATVSPPGGIELHKSFDESKSAVPLPVCDSSDESGSTMPFPESGPHGSLSEEQDNDVTKSVLQTSQSLNTLKLDKSCILVDGSGIQSISCQDAKCRSYKKKLKDAFASRMRLLKKRNHKQPADWSGDLDAGFDQQKGKSFTTTAVVEKSSSPDYEFSESEWEIV</sequence>
<comment type="caution">
    <text evidence="2">The sequence shown here is derived from an EMBL/GenBank/DDBJ whole genome shotgun (WGS) entry which is preliminary data.</text>
</comment>
<name>A0A540K8G4_MALBA</name>
<feature type="region of interest" description="Disordered" evidence="1">
    <location>
        <begin position="71"/>
        <end position="101"/>
    </location>
</feature>
<protein>
    <submittedName>
        <fullName evidence="2">Uncharacterized protein</fullName>
    </submittedName>
</protein>
<dbReference type="AlphaFoldDB" id="A0A540K8G4"/>
<dbReference type="EMBL" id="VIEB01001773">
    <property type="protein sequence ID" value="TQD70527.1"/>
    <property type="molecule type" value="Genomic_DNA"/>
</dbReference>
<evidence type="ECO:0000256" key="1">
    <source>
        <dbReference type="SAM" id="MobiDB-lite"/>
    </source>
</evidence>
<keyword evidence="3" id="KW-1185">Reference proteome</keyword>
<dbReference type="PANTHER" id="PTHR34659:SF1">
    <property type="entry name" value="PROTEIN EGT2"/>
    <property type="match status" value="1"/>
</dbReference>
<proteinExistence type="predicted"/>
<gene>
    <name evidence="2" type="ORF">C1H46_043944</name>
</gene>
<dbReference type="Proteomes" id="UP000315295">
    <property type="component" value="Unassembled WGS sequence"/>
</dbReference>